<proteinExistence type="predicted"/>
<dbReference type="EMBL" id="BQNB010020365">
    <property type="protein sequence ID" value="GJT95190.1"/>
    <property type="molecule type" value="Genomic_DNA"/>
</dbReference>
<keyword evidence="2" id="KW-1185">Reference proteome</keyword>
<evidence type="ECO:0000313" key="1">
    <source>
        <dbReference type="EMBL" id="GJT95190.1"/>
    </source>
</evidence>
<sequence length="177" mass="20660">MGSPMSKDVISSWSADMVKFYHEECTKRVKRNVTLEEKLKTKISDLEAELVLLNRNLLVNARMNAQRMVKDSEEATGEKVNGLYDEVFYQTYKAKILKVKDLQWEKIKSEVEWFLLSRNSFTKDMQDMWTNDMIDYYLERYTLVFIGHGLRQTTLNLVQYVYGSVAISSSAHYADAV</sequence>
<evidence type="ECO:0000313" key="2">
    <source>
        <dbReference type="Proteomes" id="UP001151760"/>
    </source>
</evidence>
<protein>
    <submittedName>
        <fullName evidence="1">Uncharacterized protein</fullName>
    </submittedName>
</protein>
<dbReference type="Proteomes" id="UP001151760">
    <property type="component" value="Unassembled WGS sequence"/>
</dbReference>
<name>A0ABQ5I6B6_9ASTR</name>
<reference evidence="1" key="2">
    <citation type="submission" date="2022-01" db="EMBL/GenBank/DDBJ databases">
        <authorList>
            <person name="Yamashiro T."/>
            <person name="Shiraishi A."/>
            <person name="Satake H."/>
            <person name="Nakayama K."/>
        </authorList>
    </citation>
    <scope>NUCLEOTIDE SEQUENCE</scope>
</reference>
<comment type="caution">
    <text evidence="1">The sequence shown here is derived from an EMBL/GenBank/DDBJ whole genome shotgun (WGS) entry which is preliminary data.</text>
</comment>
<accession>A0ABQ5I6B6</accession>
<gene>
    <name evidence="1" type="ORF">Tco_1090708</name>
</gene>
<reference evidence="1" key="1">
    <citation type="journal article" date="2022" name="Int. J. Mol. Sci.">
        <title>Draft Genome of Tanacetum Coccineum: Genomic Comparison of Closely Related Tanacetum-Family Plants.</title>
        <authorList>
            <person name="Yamashiro T."/>
            <person name="Shiraishi A."/>
            <person name="Nakayama K."/>
            <person name="Satake H."/>
        </authorList>
    </citation>
    <scope>NUCLEOTIDE SEQUENCE</scope>
</reference>
<organism evidence="1 2">
    <name type="scientific">Tanacetum coccineum</name>
    <dbReference type="NCBI Taxonomy" id="301880"/>
    <lineage>
        <taxon>Eukaryota</taxon>
        <taxon>Viridiplantae</taxon>
        <taxon>Streptophyta</taxon>
        <taxon>Embryophyta</taxon>
        <taxon>Tracheophyta</taxon>
        <taxon>Spermatophyta</taxon>
        <taxon>Magnoliopsida</taxon>
        <taxon>eudicotyledons</taxon>
        <taxon>Gunneridae</taxon>
        <taxon>Pentapetalae</taxon>
        <taxon>asterids</taxon>
        <taxon>campanulids</taxon>
        <taxon>Asterales</taxon>
        <taxon>Asteraceae</taxon>
        <taxon>Asteroideae</taxon>
        <taxon>Anthemideae</taxon>
        <taxon>Anthemidinae</taxon>
        <taxon>Tanacetum</taxon>
    </lineage>
</organism>